<sequence length="88" mass="9724">MGKSSSYAGVWSEVEDRITKLYGAARLASTVQFVQLSLDNILSEEIEDHDVSDANGMPLPFKRSLETLLGRGILTRMTRSCGLSYNIL</sequence>
<reference evidence="1 2" key="1">
    <citation type="journal article" date="2009" name="Nature">
        <title>The Sorghum bicolor genome and the diversification of grasses.</title>
        <authorList>
            <person name="Paterson A.H."/>
            <person name="Bowers J.E."/>
            <person name="Bruggmann R."/>
            <person name="Dubchak I."/>
            <person name="Grimwood J."/>
            <person name="Gundlach H."/>
            <person name="Haberer G."/>
            <person name="Hellsten U."/>
            <person name="Mitros T."/>
            <person name="Poliakov A."/>
            <person name="Schmutz J."/>
            <person name="Spannagl M."/>
            <person name="Tang H."/>
            <person name="Wang X."/>
            <person name="Wicker T."/>
            <person name="Bharti A.K."/>
            <person name="Chapman J."/>
            <person name="Feltus F.A."/>
            <person name="Gowik U."/>
            <person name="Grigoriev I.V."/>
            <person name="Lyons E."/>
            <person name="Maher C.A."/>
            <person name="Martis M."/>
            <person name="Narechania A."/>
            <person name="Otillar R.P."/>
            <person name="Penning B.W."/>
            <person name="Salamov A.A."/>
            <person name="Wang Y."/>
            <person name="Zhang L."/>
            <person name="Carpita N.C."/>
            <person name="Freeling M."/>
            <person name="Gingle A.R."/>
            <person name="Hash C.T."/>
            <person name="Keller B."/>
            <person name="Klein P."/>
            <person name="Kresovich S."/>
            <person name="McCann M.C."/>
            <person name="Ming R."/>
            <person name="Peterson D.G."/>
            <person name="Mehboob-ur-Rahman"/>
            <person name="Ware D."/>
            <person name="Westhoff P."/>
            <person name="Mayer K.F."/>
            <person name="Messing J."/>
            <person name="Rokhsar D.S."/>
        </authorList>
    </citation>
    <scope>NUCLEOTIDE SEQUENCE [LARGE SCALE GENOMIC DNA]</scope>
    <source>
        <strain evidence="2">cv. BTx623</strain>
    </source>
</reference>
<keyword evidence="2" id="KW-1185">Reference proteome</keyword>
<organism evidence="1 2">
    <name type="scientific">Sorghum bicolor</name>
    <name type="common">Sorghum</name>
    <name type="synonym">Sorghum vulgare</name>
    <dbReference type="NCBI Taxonomy" id="4558"/>
    <lineage>
        <taxon>Eukaryota</taxon>
        <taxon>Viridiplantae</taxon>
        <taxon>Streptophyta</taxon>
        <taxon>Embryophyta</taxon>
        <taxon>Tracheophyta</taxon>
        <taxon>Spermatophyta</taxon>
        <taxon>Magnoliopsida</taxon>
        <taxon>Liliopsida</taxon>
        <taxon>Poales</taxon>
        <taxon>Poaceae</taxon>
        <taxon>PACMAD clade</taxon>
        <taxon>Panicoideae</taxon>
        <taxon>Andropogonodae</taxon>
        <taxon>Andropogoneae</taxon>
        <taxon>Sorghinae</taxon>
        <taxon>Sorghum</taxon>
    </lineage>
</organism>
<dbReference type="STRING" id="4558.A0A1B6Q396"/>
<dbReference type="EMBL" id="CM000762">
    <property type="protein sequence ID" value="KXG32390.1"/>
    <property type="molecule type" value="Genomic_DNA"/>
</dbReference>
<name>A0A1B6Q396_SORBI</name>
<evidence type="ECO:0000313" key="1">
    <source>
        <dbReference type="EMBL" id="KXG32390.1"/>
    </source>
</evidence>
<dbReference type="Gramene" id="KXG32390">
    <property type="protein sequence ID" value="KXG32390"/>
    <property type="gene ID" value="SORBI_3003G147900"/>
</dbReference>
<protein>
    <submittedName>
        <fullName evidence="1">Uncharacterized protein</fullName>
    </submittedName>
</protein>
<dbReference type="AlphaFoldDB" id="A0A1B6Q396"/>
<dbReference type="OMA" id="MTISCWT"/>
<dbReference type="InParanoid" id="A0A1B6Q396"/>
<accession>A0A1B6Q396</accession>
<proteinExistence type="predicted"/>
<evidence type="ECO:0000313" key="2">
    <source>
        <dbReference type="Proteomes" id="UP000000768"/>
    </source>
</evidence>
<dbReference type="Proteomes" id="UP000000768">
    <property type="component" value="Chromosome 3"/>
</dbReference>
<gene>
    <name evidence="1" type="ORF">SORBI_3003G147900</name>
</gene>
<reference evidence="2" key="2">
    <citation type="journal article" date="2018" name="Plant J.">
        <title>The Sorghum bicolor reference genome: improved assembly, gene annotations, a transcriptome atlas, and signatures of genome organization.</title>
        <authorList>
            <person name="McCormick R.F."/>
            <person name="Truong S.K."/>
            <person name="Sreedasyam A."/>
            <person name="Jenkins J."/>
            <person name="Shu S."/>
            <person name="Sims D."/>
            <person name="Kennedy M."/>
            <person name="Amirebrahimi M."/>
            <person name="Weers B.D."/>
            <person name="McKinley B."/>
            <person name="Mattison A."/>
            <person name="Morishige D.T."/>
            <person name="Grimwood J."/>
            <person name="Schmutz J."/>
            <person name="Mullet J.E."/>
        </authorList>
    </citation>
    <scope>NUCLEOTIDE SEQUENCE [LARGE SCALE GENOMIC DNA]</scope>
    <source>
        <strain evidence="2">cv. BTx623</strain>
    </source>
</reference>